<comment type="similarity">
    <text evidence="3">Belongs to the glycosyl hydrolase 10 (cellulase F) family.</text>
</comment>
<feature type="region of interest" description="Disordered" evidence="9">
    <location>
        <begin position="177"/>
        <end position="232"/>
    </location>
</feature>
<evidence type="ECO:0000259" key="10">
    <source>
        <dbReference type="Pfam" id="PF00331"/>
    </source>
</evidence>
<evidence type="ECO:0000313" key="11">
    <source>
        <dbReference type="EMBL" id="OOQ89924.1"/>
    </source>
</evidence>
<dbReference type="InterPro" id="IPR017853">
    <property type="entry name" value="GH"/>
</dbReference>
<evidence type="ECO:0000256" key="9">
    <source>
        <dbReference type="SAM" id="MobiDB-lite"/>
    </source>
</evidence>
<dbReference type="SUPFAM" id="SSF51445">
    <property type="entry name" value="(Trans)glycosidases"/>
    <property type="match status" value="1"/>
</dbReference>
<keyword evidence="6" id="KW-0378">Hydrolase</keyword>
<dbReference type="Pfam" id="PF00331">
    <property type="entry name" value="Glyco_hydro_10"/>
    <property type="match status" value="1"/>
</dbReference>
<dbReference type="Gene3D" id="3.20.20.80">
    <property type="entry name" value="Glycosidases"/>
    <property type="match status" value="1"/>
</dbReference>
<organism evidence="11 12">
    <name type="scientific">Penicillium brasilianum</name>
    <dbReference type="NCBI Taxonomy" id="104259"/>
    <lineage>
        <taxon>Eukaryota</taxon>
        <taxon>Fungi</taxon>
        <taxon>Dikarya</taxon>
        <taxon>Ascomycota</taxon>
        <taxon>Pezizomycotina</taxon>
        <taxon>Eurotiomycetes</taxon>
        <taxon>Eurotiomycetidae</taxon>
        <taxon>Eurotiales</taxon>
        <taxon>Aspergillaceae</taxon>
        <taxon>Penicillium</taxon>
    </lineage>
</organism>
<comment type="caution">
    <text evidence="11">The sequence shown here is derived from an EMBL/GenBank/DDBJ whole genome shotgun (WGS) entry which is preliminary data.</text>
</comment>
<dbReference type="GO" id="GO:0045493">
    <property type="term" value="P:xylan catabolic process"/>
    <property type="evidence" value="ECO:0007669"/>
    <property type="project" value="UniProtKB-KW"/>
</dbReference>
<evidence type="ECO:0000256" key="1">
    <source>
        <dbReference type="ARBA" id="ARBA00000681"/>
    </source>
</evidence>
<proteinExistence type="inferred from homology"/>
<comment type="catalytic activity">
    <reaction evidence="1">
        <text>Endohydrolysis of (1-&gt;4)-beta-D-xylosidic linkages in xylans.</text>
        <dbReference type="EC" id="3.2.1.8"/>
    </reaction>
</comment>
<dbReference type="InterPro" id="IPR001000">
    <property type="entry name" value="GH10_dom"/>
</dbReference>
<dbReference type="AlphaFoldDB" id="A0A1S9RWL3"/>
<evidence type="ECO:0000256" key="2">
    <source>
        <dbReference type="ARBA" id="ARBA00004851"/>
    </source>
</evidence>
<feature type="region of interest" description="Disordered" evidence="9">
    <location>
        <begin position="136"/>
        <end position="156"/>
    </location>
</feature>
<keyword evidence="5" id="KW-0858">Xylan degradation</keyword>
<dbReference type="EC" id="3.2.1.8" evidence="4"/>
<evidence type="ECO:0000256" key="3">
    <source>
        <dbReference type="ARBA" id="ARBA00007495"/>
    </source>
</evidence>
<accession>A0A1S9RWL3</accession>
<protein>
    <recommendedName>
        <fullName evidence="4">endo-1,4-beta-xylanase</fullName>
        <ecNumber evidence="4">3.2.1.8</ecNumber>
    </recommendedName>
</protein>
<evidence type="ECO:0000256" key="6">
    <source>
        <dbReference type="ARBA" id="ARBA00022801"/>
    </source>
</evidence>
<comment type="pathway">
    <text evidence="2">Glycan degradation; xylan degradation.</text>
</comment>
<evidence type="ECO:0000256" key="8">
    <source>
        <dbReference type="ARBA" id="ARBA00023326"/>
    </source>
</evidence>
<evidence type="ECO:0000313" key="12">
    <source>
        <dbReference type="Proteomes" id="UP000190744"/>
    </source>
</evidence>
<keyword evidence="7" id="KW-0119">Carbohydrate metabolism</keyword>
<name>A0A1S9RWL3_PENBI</name>
<evidence type="ECO:0000256" key="4">
    <source>
        <dbReference type="ARBA" id="ARBA00012590"/>
    </source>
</evidence>
<gene>
    <name evidence="11" type="ORF">PEBR_08267</name>
</gene>
<dbReference type="Proteomes" id="UP000190744">
    <property type="component" value="Unassembled WGS sequence"/>
</dbReference>
<dbReference type="EMBL" id="LJBN01000101">
    <property type="protein sequence ID" value="OOQ89924.1"/>
    <property type="molecule type" value="Genomic_DNA"/>
</dbReference>
<keyword evidence="8" id="KW-0624">Polysaccharide degradation</keyword>
<feature type="domain" description="GH10" evidence="10">
    <location>
        <begin position="24"/>
        <end position="73"/>
    </location>
</feature>
<evidence type="ECO:0000256" key="5">
    <source>
        <dbReference type="ARBA" id="ARBA00022651"/>
    </source>
</evidence>
<reference evidence="12" key="1">
    <citation type="submission" date="2015-09" db="EMBL/GenBank/DDBJ databases">
        <authorList>
            <person name="Fill T.P."/>
            <person name="Baretta J.F."/>
            <person name="de Almeida L.G."/>
            <person name="Rocha M."/>
            <person name="de Souza D.H."/>
            <person name="Malavazi I."/>
            <person name="Cerdeira L.T."/>
            <person name="Hong H."/>
            <person name="Samborskyy M."/>
            <person name="de Vasconcelos A.T."/>
            <person name="Leadlay P."/>
            <person name="Rodrigues-Filho E."/>
        </authorList>
    </citation>
    <scope>NUCLEOTIDE SEQUENCE [LARGE SCALE GENOMIC DNA]</scope>
    <source>
        <strain evidence="12">LaBioMMi 136</strain>
    </source>
</reference>
<sequence>MLQPIRETSACILHNPRLSGGAPKALASTGVAEVAITELDIEGAAAGDYLNAANACPNVPTCVGITFWGVSYKVQLTDTHPQKRKPIDELQDSWRASTTPLSQVNPSLTHWIVERTEVTVGECSRNINLSQGVLRGAAPKKHHATPDAADGYRRPSRSMTEKQLALHLSRTLFTRSASNLQQSPASALFRARSQPRCPRDALPRAAPTHVDPTDLLAGMHEPESPPACSVEN</sequence>
<evidence type="ECO:0000256" key="7">
    <source>
        <dbReference type="ARBA" id="ARBA00023277"/>
    </source>
</evidence>
<dbReference type="GO" id="GO:0031176">
    <property type="term" value="F:endo-1,4-beta-xylanase activity"/>
    <property type="evidence" value="ECO:0007669"/>
    <property type="project" value="UniProtKB-EC"/>
</dbReference>